<evidence type="ECO:0000256" key="2">
    <source>
        <dbReference type="SAM" id="SignalP"/>
    </source>
</evidence>
<dbReference type="InterPro" id="IPR036881">
    <property type="entry name" value="Glyco_hydro_3_C_sf"/>
</dbReference>
<dbReference type="Proteomes" id="UP000460561">
    <property type="component" value="Unassembled WGS sequence"/>
</dbReference>
<dbReference type="AlphaFoldDB" id="A0A845ABF2"/>
<evidence type="ECO:0000313" key="7">
    <source>
        <dbReference type="Proteomes" id="UP000460561"/>
    </source>
</evidence>
<keyword evidence="7" id="KW-1185">Reference proteome</keyword>
<dbReference type="OrthoDB" id="9781691at2"/>
<name>A0A845ABF2_9SPHN</name>
<sequence>MLKRLLAFGSLTALSACAATSQPIENASAHAHAGAWPRVAMTPALNPAVEAKISDIMARMSLEDKVGQLIQADIATIQPDDLKTYKLGSVLNGGNSAPENDEFAPPEKWLKAADAYYDAALERSDGRPKIPLIWGTDAVHGNNNIVGATLFPHNIGLGAARDPELMEEIGQVTAIETAAAGLDWSFAPTLAVTQDDRWGRTYESYSEDPAIVASYAGKVVTGLQGKVGTSQFMSPGHVIATAKHFLGDGGTGGKDQGDTRVSETELRDIHNAGYPPALKAGTLTVMTSFSSWNGRKILDNKSLVTDVLKGQMGFAGFVVGDWNAHAQVPGCTVTSCAAAINNGLDMFMVSGDWKALYHNTLKQAQSGEIKPDRLDDAVRRILRVKFLAGLFDEARPSERQYAGKFDLIGAPEHRDIARRAVRESLVLLKNNGHVLPLKPQAKILVAGKAADSIAQQAGGWSISWQGTGVPASAFPNAETIWTGIEKTVEDAGGQAEYAADGNFKNRPDAAIVVFGEEPYAEFMGDRPTLEFSPEDQSNLELLKKFKAQNIPVVAVFLSGRPMWVNSYINASDAFVAAFLPGSEGGGVADVLFAQPNGKPEYDFHGKLSFSWPKRPDQFSLNRGDTNYDPLFAFGYGLTYADHTDLPQLDETRPAGMNIGAEGPLFAKGKLPTGWSLALTEKGQSDLVALANSAQTAGGTLRMTGVDRRAQEDSRQFIWSGTQEAAVQIEANRPIDISRETNGELSLVLEYRVSVKPADAVSLGMVNDKGVQARVPIAGLLRSAPTDTWTSLAIPLKCFAERGIDPNSILMPFMLSTGGKMTMSISDVRFDSVDIPMDKCGAE</sequence>
<dbReference type="Gene3D" id="3.40.50.1700">
    <property type="entry name" value="Glycoside hydrolase family 3 C-terminal domain"/>
    <property type="match status" value="1"/>
</dbReference>
<dbReference type="PROSITE" id="PS51257">
    <property type="entry name" value="PROKAR_LIPOPROTEIN"/>
    <property type="match status" value="1"/>
</dbReference>
<gene>
    <name evidence="6" type="ORF">GRI39_11700</name>
</gene>
<dbReference type="InterPro" id="IPR036962">
    <property type="entry name" value="Glyco_hydro_3_N_sf"/>
</dbReference>
<comment type="caution">
    <text evidence="6">The sequence shown here is derived from an EMBL/GenBank/DDBJ whole genome shotgun (WGS) entry which is preliminary data.</text>
</comment>
<feature type="signal peptide" evidence="2">
    <location>
        <begin position="1"/>
        <end position="18"/>
    </location>
</feature>
<dbReference type="InterPro" id="IPR001764">
    <property type="entry name" value="Glyco_hydro_3_N"/>
</dbReference>
<dbReference type="SUPFAM" id="SSF51445">
    <property type="entry name" value="(Trans)glycosidases"/>
    <property type="match status" value="1"/>
</dbReference>
<feature type="chain" id="PRO_5032585636" evidence="2">
    <location>
        <begin position="19"/>
        <end position="842"/>
    </location>
</feature>
<protein>
    <submittedName>
        <fullName evidence="6">1,4-beta-D-glucan glucohydrolase</fullName>
    </submittedName>
</protein>
<dbReference type="SUPFAM" id="SSF52279">
    <property type="entry name" value="Beta-D-glucan exohydrolase, C-terminal domain"/>
    <property type="match status" value="1"/>
</dbReference>
<feature type="domain" description="ExoP galactose-binding-like" evidence="5">
    <location>
        <begin position="674"/>
        <end position="829"/>
    </location>
</feature>
<dbReference type="EMBL" id="WTYQ01000004">
    <property type="protein sequence ID" value="MXP26699.1"/>
    <property type="molecule type" value="Genomic_DNA"/>
</dbReference>
<reference evidence="6 7" key="1">
    <citation type="submission" date="2019-12" db="EMBL/GenBank/DDBJ databases">
        <title>Genomic-based taxomic classification of the family Erythrobacteraceae.</title>
        <authorList>
            <person name="Xu L."/>
        </authorList>
    </citation>
    <scope>NUCLEOTIDE SEQUENCE [LARGE SCALE GENOMIC DNA]</scope>
    <source>
        <strain evidence="6 7">DSM 18604</strain>
    </source>
</reference>
<dbReference type="PRINTS" id="PR00133">
    <property type="entry name" value="GLHYDRLASE3"/>
</dbReference>
<dbReference type="PANTHER" id="PTHR30620">
    <property type="entry name" value="PERIPLASMIC BETA-GLUCOSIDASE-RELATED"/>
    <property type="match status" value="1"/>
</dbReference>
<evidence type="ECO:0000313" key="6">
    <source>
        <dbReference type="EMBL" id="MXP26699.1"/>
    </source>
</evidence>
<dbReference type="InterPro" id="IPR041443">
    <property type="entry name" value="Exop_C"/>
</dbReference>
<evidence type="ECO:0000259" key="5">
    <source>
        <dbReference type="Pfam" id="PF18559"/>
    </source>
</evidence>
<dbReference type="PANTHER" id="PTHR30620:SF77">
    <property type="entry name" value="LYSOSOMAL BETA GLUCOSIDASE-LIKE"/>
    <property type="match status" value="1"/>
</dbReference>
<organism evidence="6 7">
    <name type="scientific">Altericroceibacterium indicum</name>
    <dbReference type="NCBI Taxonomy" id="374177"/>
    <lineage>
        <taxon>Bacteria</taxon>
        <taxon>Pseudomonadati</taxon>
        <taxon>Pseudomonadota</taxon>
        <taxon>Alphaproteobacteria</taxon>
        <taxon>Sphingomonadales</taxon>
        <taxon>Erythrobacteraceae</taxon>
        <taxon>Altericroceibacterium</taxon>
    </lineage>
</organism>
<accession>A0A845ABF2</accession>
<dbReference type="InterPro" id="IPR017853">
    <property type="entry name" value="GH"/>
</dbReference>
<feature type="domain" description="Glycoside hydrolase family 3 C-terminal" evidence="4">
    <location>
        <begin position="425"/>
        <end position="639"/>
    </location>
</feature>
<evidence type="ECO:0000256" key="1">
    <source>
        <dbReference type="ARBA" id="ARBA00022801"/>
    </source>
</evidence>
<dbReference type="Gene3D" id="2.60.120.430">
    <property type="entry name" value="Galactose-binding lectin"/>
    <property type="match status" value="1"/>
</dbReference>
<feature type="domain" description="Glycoside hydrolase family 3 N-terminal" evidence="3">
    <location>
        <begin position="62"/>
        <end position="384"/>
    </location>
</feature>
<dbReference type="RefSeq" id="WP_160739901.1">
    <property type="nucleotide sequence ID" value="NZ_WTYQ01000004.1"/>
</dbReference>
<dbReference type="InterPro" id="IPR051915">
    <property type="entry name" value="Cellulose_Degrad_GH3"/>
</dbReference>
<dbReference type="Pfam" id="PF18559">
    <property type="entry name" value="Exop_C"/>
    <property type="match status" value="1"/>
</dbReference>
<dbReference type="Pfam" id="PF01915">
    <property type="entry name" value="Glyco_hydro_3_C"/>
    <property type="match status" value="1"/>
</dbReference>
<evidence type="ECO:0000259" key="3">
    <source>
        <dbReference type="Pfam" id="PF00933"/>
    </source>
</evidence>
<dbReference type="InterPro" id="IPR002772">
    <property type="entry name" value="Glyco_hydro_3_C"/>
</dbReference>
<dbReference type="GO" id="GO:0008422">
    <property type="term" value="F:beta-glucosidase activity"/>
    <property type="evidence" value="ECO:0007669"/>
    <property type="project" value="TreeGrafter"/>
</dbReference>
<keyword evidence="2" id="KW-0732">Signal</keyword>
<keyword evidence="1 6" id="KW-0378">Hydrolase</keyword>
<dbReference type="Gene3D" id="3.20.20.300">
    <property type="entry name" value="Glycoside hydrolase, family 3, N-terminal domain"/>
    <property type="match status" value="1"/>
</dbReference>
<dbReference type="GO" id="GO:0009251">
    <property type="term" value="P:glucan catabolic process"/>
    <property type="evidence" value="ECO:0007669"/>
    <property type="project" value="TreeGrafter"/>
</dbReference>
<evidence type="ECO:0000259" key="4">
    <source>
        <dbReference type="Pfam" id="PF01915"/>
    </source>
</evidence>
<proteinExistence type="predicted"/>
<dbReference type="Pfam" id="PF00933">
    <property type="entry name" value="Glyco_hydro_3"/>
    <property type="match status" value="1"/>
</dbReference>